<dbReference type="EMBL" id="BK059105">
    <property type="protein sequence ID" value="DAE31179.1"/>
    <property type="molecule type" value="Genomic_DNA"/>
</dbReference>
<accession>A0A8S5RJ35</accession>
<protein>
    <submittedName>
        <fullName evidence="1">Uncharacterized protein</fullName>
    </submittedName>
</protein>
<proteinExistence type="predicted"/>
<reference evidence="1" key="1">
    <citation type="journal article" date="2021" name="Proc. Natl. Acad. Sci. U.S.A.">
        <title>A Catalog of Tens of Thousands of Viruses from Human Metagenomes Reveals Hidden Associations with Chronic Diseases.</title>
        <authorList>
            <person name="Tisza M.J."/>
            <person name="Buck C.B."/>
        </authorList>
    </citation>
    <scope>NUCLEOTIDE SEQUENCE</scope>
    <source>
        <strain evidence="1">CtML55</strain>
    </source>
</reference>
<sequence>MRVLLNLPQKITGYLLEVSKLLLLKKYQNLYAYHKLIMMT</sequence>
<organism evidence="1">
    <name type="scientific">virus sp. ctML55</name>
    <dbReference type="NCBI Taxonomy" id="2827627"/>
    <lineage>
        <taxon>Viruses</taxon>
    </lineage>
</organism>
<evidence type="ECO:0000313" key="1">
    <source>
        <dbReference type="EMBL" id="DAE31179.1"/>
    </source>
</evidence>
<name>A0A8S5RJ35_9VIRU</name>